<protein>
    <submittedName>
        <fullName evidence="2">Uncharacterized protein</fullName>
    </submittedName>
</protein>
<dbReference type="KEGG" id="ang:An11g02560"/>
<dbReference type="VEuPathDB" id="FungiDB:An11g02560"/>
<feature type="signal peptide" evidence="1">
    <location>
        <begin position="1"/>
        <end position="17"/>
    </location>
</feature>
<dbReference type="AlphaFoldDB" id="A0AAJ8C083"/>
<evidence type="ECO:0000313" key="2">
    <source>
        <dbReference type="RefSeq" id="XP_059605460.1"/>
    </source>
</evidence>
<organism evidence="2">
    <name type="scientific">Aspergillus niger</name>
    <dbReference type="NCBI Taxonomy" id="5061"/>
    <lineage>
        <taxon>Eukaryota</taxon>
        <taxon>Fungi</taxon>
        <taxon>Dikarya</taxon>
        <taxon>Ascomycota</taxon>
        <taxon>Pezizomycotina</taxon>
        <taxon>Eurotiomycetes</taxon>
        <taxon>Eurotiomycetidae</taxon>
        <taxon>Eurotiales</taxon>
        <taxon>Aspergillaceae</taxon>
        <taxon>Aspergillus</taxon>
        <taxon>Aspergillus subgen. Circumdati</taxon>
    </lineage>
</organism>
<name>A0AAJ8C083_ASPNG</name>
<feature type="non-terminal residue" evidence="2">
    <location>
        <position position="1"/>
    </location>
</feature>
<feature type="chain" id="PRO_5044832222" evidence="1">
    <location>
        <begin position="18"/>
        <end position="79"/>
    </location>
</feature>
<reference evidence="2" key="1">
    <citation type="submission" date="2025-02" db="EMBL/GenBank/DDBJ databases">
        <authorList>
            <consortium name="NCBI Genome Project"/>
        </authorList>
    </citation>
    <scope>NUCLEOTIDE SEQUENCE</scope>
</reference>
<dbReference type="GeneID" id="84592228"/>
<reference evidence="2" key="2">
    <citation type="submission" date="2025-08" db="UniProtKB">
        <authorList>
            <consortium name="RefSeq"/>
        </authorList>
    </citation>
    <scope>IDENTIFICATION</scope>
</reference>
<evidence type="ECO:0000256" key="1">
    <source>
        <dbReference type="SAM" id="SignalP"/>
    </source>
</evidence>
<gene>
    <name evidence="2" type="ORF">An11g02560</name>
</gene>
<dbReference type="RefSeq" id="XP_059605460.1">
    <property type="nucleotide sequence ID" value="XM_059750130.1"/>
</dbReference>
<keyword evidence="1" id="KW-0732">Signal</keyword>
<proteinExistence type="predicted"/>
<accession>A0AAJ8C083</accession>
<sequence>LIDVFLGMFMCMMSCTGLGCCLGQKRMGLSLPGDVTVNPVVVDVRDAVARDYGIGLARGQISRLGCLGEDDGGEEGENT</sequence>